<dbReference type="SUPFAM" id="SSF52980">
    <property type="entry name" value="Restriction endonuclease-like"/>
    <property type="match status" value="1"/>
</dbReference>
<keyword evidence="2" id="KW-0255">Endonuclease</keyword>
<dbReference type="AlphaFoldDB" id="A0A1H9UYQ1"/>
<accession>A0A1H9UYQ1</accession>
<organism evidence="2 3">
    <name type="scientific">Streptomyces qinglanensis</name>
    <dbReference type="NCBI Taxonomy" id="943816"/>
    <lineage>
        <taxon>Bacteria</taxon>
        <taxon>Bacillati</taxon>
        <taxon>Actinomycetota</taxon>
        <taxon>Actinomycetes</taxon>
        <taxon>Kitasatosporales</taxon>
        <taxon>Streptomycetaceae</taxon>
        <taxon>Streptomyces</taxon>
    </lineage>
</organism>
<feature type="domain" description="Putative restriction endonuclease" evidence="1">
    <location>
        <begin position="13"/>
        <end position="163"/>
    </location>
</feature>
<name>A0A1H9UYQ1_9ACTN</name>
<proteinExistence type="predicted"/>
<dbReference type="Pfam" id="PF05685">
    <property type="entry name" value="Uma2"/>
    <property type="match status" value="1"/>
</dbReference>
<dbReference type="PANTHER" id="PTHR35400">
    <property type="entry name" value="SLR1083 PROTEIN"/>
    <property type="match status" value="1"/>
</dbReference>
<keyword evidence="2" id="KW-0540">Nuclease</keyword>
<sequence>MTVMDDLLERGAVPEGYKVEIFDGEVIMTPRSPEQFWTVSEVQAAARAVGISRERVLGDVLVRFPGENDAAPDLAIVADAAGRHKNSYDCIDVLLVVEVVSRADDDKDYVRNVAKYGRFGIECYVIADPFKRTCTVMSESHATGYSKVREVAYGETVTLSLTTGERVIVDTSEFPVRSAEE</sequence>
<keyword evidence="3" id="KW-1185">Reference proteome</keyword>
<dbReference type="CDD" id="cd06260">
    <property type="entry name" value="DUF820-like"/>
    <property type="match status" value="1"/>
</dbReference>
<dbReference type="Gene3D" id="3.90.1570.10">
    <property type="entry name" value="tt1808, chain A"/>
    <property type="match status" value="1"/>
</dbReference>
<evidence type="ECO:0000313" key="3">
    <source>
        <dbReference type="Proteomes" id="UP000182841"/>
    </source>
</evidence>
<gene>
    <name evidence="2" type="ORF">SAMN05421870_109264</name>
</gene>
<keyword evidence="2" id="KW-0378">Hydrolase</keyword>
<dbReference type="EMBL" id="FOGO01000009">
    <property type="protein sequence ID" value="SES14143.1"/>
    <property type="molecule type" value="Genomic_DNA"/>
</dbReference>
<dbReference type="GO" id="GO:0004519">
    <property type="term" value="F:endonuclease activity"/>
    <property type="evidence" value="ECO:0007669"/>
    <property type="project" value="UniProtKB-KW"/>
</dbReference>
<reference evidence="3" key="1">
    <citation type="submission" date="2016-10" db="EMBL/GenBank/DDBJ databases">
        <authorList>
            <person name="Varghese N."/>
            <person name="Submissions S."/>
        </authorList>
    </citation>
    <scope>NUCLEOTIDE SEQUENCE [LARGE SCALE GENOMIC DNA]</scope>
    <source>
        <strain evidence="3">CGMCC 4.6825</strain>
    </source>
</reference>
<evidence type="ECO:0000259" key="1">
    <source>
        <dbReference type="Pfam" id="PF05685"/>
    </source>
</evidence>
<dbReference type="InterPro" id="IPR008538">
    <property type="entry name" value="Uma2"/>
</dbReference>
<evidence type="ECO:0000313" key="2">
    <source>
        <dbReference type="EMBL" id="SES14143.1"/>
    </source>
</evidence>
<dbReference type="InterPro" id="IPR012296">
    <property type="entry name" value="Nuclease_put_TT1808"/>
</dbReference>
<dbReference type="PANTHER" id="PTHR35400:SF3">
    <property type="entry name" value="SLL1072 PROTEIN"/>
    <property type="match status" value="1"/>
</dbReference>
<protein>
    <submittedName>
        <fullName evidence="2">Putative restriction endonuclease</fullName>
    </submittedName>
</protein>
<dbReference type="Proteomes" id="UP000182841">
    <property type="component" value="Unassembled WGS sequence"/>
</dbReference>
<dbReference type="InterPro" id="IPR011335">
    <property type="entry name" value="Restrct_endonuc-II-like"/>
</dbReference>